<gene>
    <name evidence="3" type="ORF">EJB05_29194</name>
</gene>
<dbReference type="InterPro" id="IPR011676">
    <property type="entry name" value="DUF1618"/>
</dbReference>
<keyword evidence="4" id="KW-1185">Reference proteome</keyword>
<evidence type="ECO:0000313" key="4">
    <source>
        <dbReference type="Proteomes" id="UP000324897"/>
    </source>
</evidence>
<evidence type="ECO:0000256" key="1">
    <source>
        <dbReference type="SAM" id="MobiDB-lite"/>
    </source>
</evidence>
<feature type="region of interest" description="Disordered" evidence="1">
    <location>
        <begin position="1"/>
        <end position="26"/>
    </location>
</feature>
<dbReference type="EMBL" id="RWGY01000013">
    <property type="protein sequence ID" value="TVU26640.1"/>
    <property type="molecule type" value="Genomic_DNA"/>
</dbReference>
<organism evidence="3 4">
    <name type="scientific">Eragrostis curvula</name>
    <name type="common">weeping love grass</name>
    <dbReference type="NCBI Taxonomy" id="38414"/>
    <lineage>
        <taxon>Eukaryota</taxon>
        <taxon>Viridiplantae</taxon>
        <taxon>Streptophyta</taxon>
        <taxon>Embryophyta</taxon>
        <taxon>Tracheophyta</taxon>
        <taxon>Spermatophyta</taxon>
        <taxon>Magnoliopsida</taxon>
        <taxon>Liliopsida</taxon>
        <taxon>Poales</taxon>
        <taxon>Poaceae</taxon>
        <taxon>PACMAD clade</taxon>
        <taxon>Chloridoideae</taxon>
        <taxon>Eragrostideae</taxon>
        <taxon>Eragrostidinae</taxon>
        <taxon>Eragrostis</taxon>
    </lineage>
</organism>
<feature type="compositionally biased region" description="Basic and acidic residues" evidence="1">
    <location>
        <begin position="463"/>
        <end position="475"/>
    </location>
</feature>
<evidence type="ECO:0000259" key="2">
    <source>
        <dbReference type="Pfam" id="PF07762"/>
    </source>
</evidence>
<dbReference type="Pfam" id="PF07762">
    <property type="entry name" value="DUF1618"/>
    <property type="match status" value="1"/>
</dbReference>
<accession>A0A5J9UU96</accession>
<feature type="region of interest" description="Disordered" evidence="1">
    <location>
        <begin position="449"/>
        <end position="475"/>
    </location>
</feature>
<feature type="non-terminal residue" evidence="3">
    <location>
        <position position="1"/>
    </location>
</feature>
<sequence>MANRSARRRRANQCRRAAAAPSPTVSSNYPRSVLLHFYSEPEADNETASCRALADPRTTAVARSTMGHPFRVSFNFAPPPEVSLIIAGFLDGAEKHGKPVVLAAHGDSVLFRMYFTDCLVDHFVYNAGGPSTRPPTVSLLPPCYLTGEELEKHFKYTSYCRCEGPVHRSLDADATGLLRHREDEFVVVELKMVVVSKDTPKKKVPELLLLRSGEWGVQRPMVVSGHAADEQDMEELLSSWKTRCVLPLADGLLCWYDVSDGLLFCNVLDEVPELRYVPLPVNPYCSNVSVTAGGGALKLVNICPRCCCGGKGATRCDRSRHAYTIHTWILRIQDMTWEMDGMVDSTEIWALDAYKGIPRVHPFCPYASLDEPHIICFVVCEIYVVNGGDTKEWLVMLDLRRKRILSACRCRNRCYGHHYGKNIFPSRISDCFNPLPSSRTTNSTCCASSKTENHGDMVAPPVEESRGNNDGSIRESTESAVDAAMQLSEILATFQEIPNYHDVLKGINILSHGQGRRIKALLELPISLRRDWLLMEIKASEA</sequence>
<dbReference type="OrthoDB" id="685097at2759"/>
<protein>
    <recommendedName>
        <fullName evidence="2">DUF1618 domain-containing protein</fullName>
    </recommendedName>
</protein>
<feature type="domain" description="DUF1618" evidence="2">
    <location>
        <begin position="255"/>
        <end position="376"/>
    </location>
</feature>
<dbReference type="PANTHER" id="PTHR33074:SF124">
    <property type="entry name" value="DUF1618 DOMAIN-CONTAINING PROTEIN"/>
    <property type="match status" value="1"/>
</dbReference>
<reference evidence="3 4" key="1">
    <citation type="journal article" date="2019" name="Sci. Rep.">
        <title>A high-quality genome of Eragrostis curvula grass provides insights into Poaceae evolution and supports new strategies to enhance forage quality.</title>
        <authorList>
            <person name="Carballo J."/>
            <person name="Santos B.A.C.M."/>
            <person name="Zappacosta D."/>
            <person name="Garbus I."/>
            <person name="Selva J.P."/>
            <person name="Gallo C.A."/>
            <person name="Diaz A."/>
            <person name="Albertini E."/>
            <person name="Caccamo M."/>
            <person name="Echenique V."/>
        </authorList>
    </citation>
    <scope>NUCLEOTIDE SEQUENCE [LARGE SCALE GENOMIC DNA]</scope>
    <source>
        <strain evidence="4">cv. Victoria</strain>
        <tissue evidence="3">Leaf</tissue>
    </source>
</reference>
<feature type="compositionally biased region" description="Basic residues" evidence="1">
    <location>
        <begin position="1"/>
        <end position="13"/>
    </location>
</feature>
<proteinExistence type="predicted"/>
<dbReference type="Proteomes" id="UP000324897">
    <property type="component" value="Chromosome 2"/>
</dbReference>
<dbReference type="AlphaFoldDB" id="A0A5J9UU96"/>
<dbReference type="PANTHER" id="PTHR33074">
    <property type="entry name" value="EXPRESSED PROTEIN-RELATED"/>
    <property type="match status" value="1"/>
</dbReference>
<name>A0A5J9UU96_9POAL</name>
<comment type="caution">
    <text evidence="3">The sequence shown here is derived from an EMBL/GenBank/DDBJ whole genome shotgun (WGS) entry which is preliminary data.</text>
</comment>
<evidence type="ECO:0000313" key="3">
    <source>
        <dbReference type="EMBL" id="TVU26640.1"/>
    </source>
</evidence>
<dbReference type="Gramene" id="TVU26640">
    <property type="protein sequence ID" value="TVU26640"/>
    <property type="gene ID" value="EJB05_29194"/>
</dbReference>